<feature type="compositionally biased region" description="Polar residues" evidence="1">
    <location>
        <begin position="128"/>
        <end position="149"/>
    </location>
</feature>
<feature type="region of interest" description="Disordered" evidence="1">
    <location>
        <begin position="128"/>
        <end position="154"/>
    </location>
</feature>
<proteinExistence type="predicted"/>
<dbReference type="GeneID" id="39582857"/>
<gene>
    <name evidence="2" type="ORF">SODALDRAFT_361526</name>
</gene>
<feature type="compositionally biased region" description="Basic residues" evidence="1">
    <location>
        <begin position="357"/>
        <end position="366"/>
    </location>
</feature>
<sequence>MDSARTSEPRKGHWLLRSLGSRSPFGDPHAHRLAWIIWDLSVPGSERIADHQHHHPTRVAAPPNQSHRTKYVVNPMVDCYSASHRGFRRLAIAVFPRDPEIEDRSAGSICATCNLRIRNAEIMFLSDSQTARQPDNQTARQPDSQTTRQPADASLGSLHQIRRKCVLIAQAWGPFPVLFTSWADDFDGTIILSSITVRWPRLATEAYQLGLGFRHNKRRISMRRTGLPSIDHRFSSCQTSASREPTEESQSARETSARIVRDFQSFHGGAGHSLFILIFAPLPSKKVWTKDGCWLAKTVRHLVGSESRNTTSSPNHHQPSLSNSRVVLFPYWLPRLLRLDLRPGKTQNRPENESGSRHLHPNHNRHTNTNAQRNDNMRLVSLRVHHIVPSNGDHASSRLLVGPGSNCVPDDQRTTTQPDHHLLIRTSRVPAATVVICSGHPSNLDLKPPMAWNVFPLPPRPGDFHFVCTRLASFGPHVALLKMPNPVGHIQTPGFKAVRWARVAAAHDMQYLLNTYSHPTSNEASNSHLRQAPHTPRIFSSLRRYT</sequence>
<evidence type="ECO:0000313" key="3">
    <source>
        <dbReference type="Proteomes" id="UP000272025"/>
    </source>
</evidence>
<accession>A0A3N2PQC9</accession>
<evidence type="ECO:0000313" key="2">
    <source>
        <dbReference type="EMBL" id="ROT36705.1"/>
    </source>
</evidence>
<feature type="region of interest" description="Disordered" evidence="1">
    <location>
        <begin position="343"/>
        <end position="372"/>
    </location>
</feature>
<feature type="region of interest" description="Disordered" evidence="1">
    <location>
        <begin position="235"/>
        <end position="254"/>
    </location>
</feature>
<protein>
    <submittedName>
        <fullName evidence="2">Uncharacterized protein</fullName>
    </submittedName>
</protein>
<dbReference type="AlphaFoldDB" id="A0A3N2PQC9"/>
<dbReference type="RefSeq" id="XP_028464511.1">
    <property type="nucleotide sequence ID" value="XM_028614379.1"/>
</dbReference>
<dbReference type="OrthoDB" id="10066219at2759"/>
<keyword evidence="3" id="KW-1185">Reference proteome</keyword>
<dbReference type="Proteomes" id="UP000272025">
    <property type="component" value="Unassembled WGS sequence"/>
</dbReference>
<name>A0A3N2PQC9_SODAK</name>
<evidence type="ECO:0000256" key="1">
    <source>
        <dbReference type="SAM" id="MobiDB-lite"/>
    </source>
</evidence>
<dbReference type="EMBL" id="ML119058">
    <property type="protein sequence ID" value="ROT36705.1"/>
    <property type="molecule type" value="Genomic_DNA"/>
</dbReference>
<reference evidence="2 3" key="1">
    <citation type="journal article" date="2018" name="Mol. Ecol.">
        <title>The obligate alkalophilic soda-lake fungus Sodiomyces alkalinus has shifted to a protein diet.</title>
        <authorList>
            <person name="Grum-Grzhimaylo A.A."/>
            <person name="Falkoski D.L."/>
            <person name="van den Heuvel J."/>
            <person name="Valero-Jimenez C.A."/>
            <person name="Min B."/>
            <person name="Choi I.G."/>
            <person name="Lipzen A."/>
            <person name="Daum C.G."/>
            <person name="Aanen D.K."/>
            <person name="Tsang A."/>
            <person name="Henrissat B."/>
            <person name="Bilanenko E.N."/>
            <person name="de Vries R.P."/>
            <person name="van Kan J.A.L."/>
            <person name="Grigoriev I.V."/>
            <person name="Debets A.J.M."/>
        </authorList>
    </citation>
    <scope>NUCLEOTIDE SEQUENCE [LARGE SCALE GENOMIC DNA]</scope>
    <source>
        <strain evidence="2 3">F11</strain>
    </source>
</reference>
<organism evidence="2 3">
    <name type="scientific">Sodiomyces alkalinus (strain CBS 110278 / VKM F-3762 / F11)</name>
    <name type="common">Alkaliphilic filamentous fungus</name>
    <dbReference type="NCBI Taxonomy" id="1314773"/>
    <lineage>
        <taxon>Eukaryota</taxon>
        <taxon>Fungi</taxon>
        <taxon>Dikarya</taxon>
        <taxon>Ascomycota</taxon>
        <taxon>Pezizomycotina</taxon>
        <taxon>Sordariomycetes</taxon>
        <taxon>Hypocreomycetidae</taxon>
        <taxon>Glomerellales</taxon>
        <taxon>Plectosphaerellaceae</taxon>
        <taxon>Sodiomyces</taxon>
    </lineage>
</organism>
<feature type="compositionally biased region" description="Basic and acidic residues" evidence="1">
    <location>
        <begin position="343"/>
        <end position="356"/>
    </location>
</feature>